<proteinExistence type="predicted"/>
<sequence length="143" mass="16584">MILDNFVNTLCEKYNFACFNSQIADLGQEAYTLICDDLNLRYFEASGKFHLTAKIVELPDDEREQTELLQRYLKMALTYIKRYPVAIAIEGSELIAFYQLSVRNIEYGQFESVVEEFLNAVAFFQQSESDEVEISRPAMMIHP</sequence>
<reference evidence="1 2" key="1">
    <citation type="journal article" date="2015" name="Genome Announc.">
        <title>Draft Genome Sequences of Marine Isolates of Thalassomonas viridans and Thalassomonas actiniarum.</title>
        <authorList>
            <person name="Olonade I."/>
            <person name="van Zyl L.J."/>
            <person name="Trindade M."/>
        </authorList>
    </citation>
    <scope>NUCLEOTIDE SEQUENCE [LARGE SCALE GENOMIC DNA]</scope>
    <source>
        <strain evidence="1 2">A5K-106</strain>
    </source>
</reference>
<dbReference type="AlphaFoldDB" id="A0AAF0BWF8"/>
<dbReference type="Proteomes" id="UP000032568">
    <property type="component" value="Chromosome"/>
</dbReference>
<dbReference type="RefSeq" id="WP_044834565.1">
    <property type="nucleotide sequence ID" value="NZ_CP059735.1"/>
</dbReference>
<evidence type="ECO:0000313" key="2">
    <source>
        <dbReference type="Proteomes" id="UP000032568"/>
    </source>
</evidence>
<organism evidence="1 2">
    <name type="scientific">Thalassomonas actiniarum</name>
    <dbReference type="NCBI Taxonomy" id="485447"/>
    <lineage>
        <taxon>Bacteria</taxon>
        <taxon>Pseudomonadati</taxon>
        <taxon>Pseudomonadota</taxon>
        <taxon>Gammaproteobacteria</taxon>
        <taxon>Alteromonadales</taxon>
        <taxon>Colwelliaceae</taxon>
        <taxon>Thalassomonas</taxon>
    </lineage>
</organism>
<dbReference type="EMBL" id="CP059735">
    <property type="protein sequence ID" value="WDD96621.1"/>
    <property type="molecule type" value="Genomic_DNA"/>
</dbReference>
<keyword evidence="2" id="KW-1185">Reference proteome</keyword>
<reference evidence="1 2" key="2">
    <citation type="journal article" date="2022" name="Mar. Drugs">
        <title>Bioassay-Guided Fractionation Leads to the Detection of Cholic Acid Generated by the Rare Thalassomonas sp.</title>
        <authorList>
            <person name="Pheiffer F."/>
            <person name="Schneider Y.K."/>
            <person name="Hansen E.H."/>
            <person name="Andersen J.H."/>
            <person name="Isaksson J."/>
            <person name="Busche T."/>
            <person name="R C."/>
            <person name="Kalinowski J."/>
            <person name="Zyl L.V."/>
            <person name="Trindade M."/>
        </authorList>
    </citation>
    <scope>NUCLEOTIDE SEQUENCE [LARGE SCALE GENOMIC DNA]</scope>
    <source>
        <strain evidence="1 2">A5K-106</strain>
    </source>
</reference>
<dbReference type="Gene3D" id="3.30.1460.10">
    <property type="match status" value="1"/>
</dbReference>
<accession>A0AAF0BWF8</accession>
<protein>
    <submittedName>
        <fullName evidence="1">Type III secretion system chaperone</fullName>
    </submittedName>
</protein>
<name>A0AAF0BWF8_9GAMM</name>
<evidence type="ECO:0000313" key="1">
    <source>
        <dbReference type="EMBL" id="WDD96621.1"/>
    </source>
</evidence>
<gene>
    <name evidence="1" type="ORF">SG35_014655</name>
</gene>
<dbReference type="KEGG" id="tact:SG35_014655"/>